<dbReference type="HOGENOM" id="CLU_112375_1_0_6"/>
<comment type="caution">
    <text evidence="1">The sequence shown here is derived from an EMBL/GenBank/DDBJ whole genome shotgun (WGS) entry which is preliminary data.</text>
</comment>
<dbReference type="AlphaFoldDB" id="N9F7Q0"/>
<proteinExistence type="predicted"/>
<reference evidence="1 2" key="1">
    <citation type="submission" date="2013-02" db="EMBL/GenBank/DDBJ databases">
        <title>The Genome Sequence of Acinetobacter bereziniae CIP 70.12.</title>
        <authorList>
            <consortium name="The Broad Institute Genome Sequencing Platform"/>
            <consortium name="The Broad Institute Genome Sequencing Center for Infectious Disease"/>
            <person name="Cerqueira G."/>
            <person name="Feldgarden M."/>
            <person name="Courvalin P."/>
            <person name="Perichon B."/>
            <person name="Grillot-Courvalin C."/>
            <person name="Clermont D."/>
            <person name="Rocha E."/>
            <person name="Yoon E.-J."/>
            <person name="Nemec A."/>
            <person name="Walker B."/>
            <person name="Young S.K."/>
            <person name="Zeng Q."/>
            <person name="Gargeya S."/>
            <person name="Fitzgerald M."/>
            <person name="Haas B."/>
            <person name="Abouelleil A."/>
            <person name="Alvarado L."/>
            <person name="Arachchi H.M."/>
            <person name="Berlin A.M."/>
            <person name="Chapman S.B."/>
            <person name="Dewar J."/>
            <person name="Goldberg J."/>
            <person name="Griggs A."/>
            <person name="Gujja S."/>
            <person name="Hansen M."/>
            <person name="Howarth C."/>
            <person name="Imamovic A."/>
            <person name="Larimer J."/>
            <person name="McCowan C."/>
            <person name="Murphy C."/>
            <person name="Neiman D."/>
            <person name="Pearson M."/>
            <person name="Priest M."/>
            <person name="Roberts A."/>
            <person name="Saif S."/>
            <person name="Shea T."/>
            <person name="Sisk P."/>
            <person name="Sykes S."/>
            <person name="Wortman J."/>
            <person name="Nusbaum C."/>
            <person name="Birren B."/>
        </authorList>
    </citation>
    <scope>NUCLEOTIDE SEQUENCE [LARGE SCALE GENOMIC DNA]</scope>
    <source>
        <strain evidence="1 2">CIP 70.12</strain>
    </source>
</reference>
<evidence type="ECO:0008006" key="3">
    <source>
        <dbReference type="Google" id="ProtNLM"/>
    </source>
</evidence>
<protein>
    <recommendedName>
        <fullName evidence="3">DUF1320 domain-containing protein</fullName>
    </recommendedName>
</protein>
<dbReference type="PATRIC" id="fig|1217650.3.peg.402"/>
<evidence type="ECO:0000313" key="2">
    <source>
        <dbReference type="Proteomes" id="UP000013251"/>
    </source>
</evidence>
<dbReference type="InterPro" id="IPR009752">
    <property type="entry name" value="Phage_Mu_GpJ"/>
</dbReference>
<dbReference type="OrthoDB" id="9812088at2"/>
<keyword evidence="2" id="KW-1185">Reference proteome</keyword>
<sequence>MYATEEDLIKRFGNEVETLKSILPEGAIAEALQDATEEIDSYVAVKYSLPLPNIPSTLQRIACNIARYRLYFQQPTDEVENRYKAEIDFLKRIADGKAVLNILNQENEVTEEKPKNSPAAMPIGTTYRGCVFADDILNRMPSIK</sequence>
<accession>N9F7Q0</accession>
<dbReference type="Pfam" id="PF07030">
    <property type="entry name" value="Phage_Mu_Gp36"/>
    <property type="match status" value="1"/>
</dbReference>
<dbReference type="RefSeq" id="WP_005028999.1">
    <property type="nucleotide sequence ID" value="NZ_KB849755.1"/>
</dbReference>
<organism evidence="1 2">
    <name type="scientific">Acinetobacter bereziniae LMG 1003 = CIP 70.12</name>
    <dbReference type="NCBI Taxonomy" id="981324"/>
    <lineage>
        <taxon>Bacteria</taxon>
        <taxon>Pseudomonadati</taxon>
        <taxon>Pseudomonadota</taxon>
        <taxon>Gammaproteobacteria</taxon>
        <taxon>Moraxellales</taxon>
        <taxon>Moraxellaceae</taxon>
        <taxon>Acinetobacter</taxon>
    </lineage>
</organism>
<gene>
    <name evidence="1" type="ORF">F938_00427</name>
</gene>
<evidence type="ECO:0000313" key="1">
    <source>
        <dbReference type="EMBL" id="ENW00911.1"/>
    </source>
</evidence>
<dbReference type="Proteomes" id="UP000013251">
    <property type="component" value="Unassembled WGS sequence"/>
</dbReference>
<dbReference type="EMBL" id="APQG01000012">
    <property type="protein sequence ID" value="ENW00911.1"/>
    <property type="molecule type" value="Genomic_DNA"/>
</dbReference>
<name>N9F7Q0_ACIBZ</name>